<name>A0A8S3SAJ7_MYTED</name>
<keyword evidence="2" id="KW-1185">Reference proteome</keyword>
<protein>
    <submittedName>
        <fullName evidence="1">Uncharacterized protein</fullName>
    </submittedName>
</protein>
<gene>
    <name evidence="1" type="ORF">MEDL_29196</name>
</gene>
<dbReference type="EMBL" id="CAJPWZ010001442">
    <property type="protein sequence ID" value="CAG2215375.1"/>
    <property type="molecule type" value="Genomic_DNA"/>
</dbReference>
<accession>A0A8S3SAJ7</accession>
<dbReference type="Proteomes" id="UP000683360">
    <property type="component" value="Unassembled WGS sequence"/>
</dbReference>
<proteinExistence type="predicted"/>
<dbReference type="OrthoDB" id="10421183at2759"/>
<evidence type="ECO:0000313" key="1">
    <source>
        <dbReference type="EMBL" id="CAG2215375.1"/>
    </source>
</evidence>
<reference evidence="1" key="1">
    <citation type="submission" date="2021-03" db="EMBL/GenBank/DDBJ databases">
        <authorList>
            <person name="Bekaert M."/>
        </authorList>
    </citation>
    <scope>NUCLEOTIDE SEQUENCE</scope>
</reference>
<dbReference type="AlphaFoldDB" id="A0A8S3SAJ7"/>
<organism evidence="1 2">
    <name type="scientific">Mytilus edulis</name>
    <name type="common">Blue mussel</name>
    <dbReference type="NCBI Taxonomy" id="6550"/>
    <lineage>
        <taxon>Eukaryota</taxon>
        <taxon>Metazoa</taxon>
        <taxon>Spiralia</taxon>
        <taxon>Lophotrochozoa</taxon>
        <taxon>Mollusca</taxon>
        <taxon>Bivalvia</taxon>
        <taxon>Autobranchia</taxon>
        <taxon>Pteriomorphia</taxon>
        <taxon>Mytilida</taxon>
        <taxon>Mytiloidea</taxon>
        <taxon>Mytilidae</taxon>
        <taxon>Mytilinae</taxon>
        <taxon>Mytilus</taxon>
    </lineage>
</organism>
<sequence length="302" mass="34784">MYFKKNSPEQRFIRCAMVSVQEIPKIMQEIMKQSAMTPVILYNLIQNDEQFQNIMPTAEQNVYGLQSLLKDGYTKLHVTLIFNIVRYYSNIFIPTPKQGWDSDPNLEDAGIGDDAQRMRKMMNKIRTTPSKALSKREFEEFFTRIYAIGARIDEYFKLKSCVTSFQKDIYDMLLRPIDKAMEEKILEEIVCLTANTTAPITMRFPGIKGDPEIASLVNTLQDQINNRSLPIKLDGAAVGSLIIFLSVENNVFKSDIETREVLSSFIDHFIKVTNLQQWLCQPKNIVEVVITNGKFYIFYLAA</sequence>
<evidence type="ECO:0000313" key="2">
    <source>
        <dbReference type="Proteomes" id="UP000683360"/>
    </source>
</evidence>
<comment type="caution">
    <text evidence="1">The sequence shown here is derived from an EMBL/GenBank/DDBJ whole genome shotgun (WGS) entry which is preliminary data.</text>
</comment>